<name>A0AAU7W2G1_9MICO</name>
<accession>A0AAU7W2G1</accession>
<evidence type="ECO:0000313" key="3">
    <source>
        <dbReference type="EMBL" id="XBX81013.1"/>
    </source>
</evidence>
<gene>
    <name evidence="3" type="ORF">ABIQ69_10350</name>
</gene>
<dbReference type="Gene3D" id="3.40.50.1820">
    <property type="entry name" value="alpha/beta hydrolase"/>
    <property type="match status" value="1"/>
</dbReference>
<dbReference type="GO" id="GO:0004806">
    <property type="term" value="F:triacylglycerol lipase activity"/>
    <property type="evidence" value="ECO:0007669"/>
    <property type="project" value="TreeGrafter"/>
</dbReference>
<dbReference type="InterPro" id="IPR000073">
    <property type="entry name" value="AB_hydrolase_1"/>
</dbReference>
<dbReference type="EMBL" id="CP158374">
    <property type="protein sequence ID" value="XBX81013.1"/>
    <property type="molecule type" value="Genomic_DNA"/>
</dbReference>
<evidence type="ECO:0000256" key="1">
    <source>
        <dbReference type="SAM" id="MobiDB-lite"/>
    </source>
</evidence>
<proteinExistence type="predicted"/>
<dbReference type="InterPro" id="IPR029058">
    <property type="entry name" value="AB_hydrolase_fold"/>
</dbReference>
<evidence type="ECO:0000259" key="2">
    <source>
        <dbReference type="Pfam" id="PF12697"/>
    </source>
</evidence>
<dbReference type="PANTHER" id="PTHR43433">
    <property type="entry name" value="HYDROLASE, ALPHA/BETA FOLD FAMILY PROTEIN"/>
    <property type="match status" value="1"/>
</dbReference>
<protein>
    <submittedName>
        <fullName evidence="3">Alpha/beta fold hydrolase</fullName>
    </submittedName>
</protein>
<organism evidence="3">
    <name type="scientific">Agromyces sp. G08B096</name>
    <dbReference type="NCBI Taxonomy" id="3156399"/>
    <lineage>
        <taxon>Bacteria</taxon>
        <taxon>Bacillati</taxon>
        <taxon>Actinomycetota</taxon>
        <taxon>Actinomycetes</taxon>
        <taxon>Micrococcales</taxon>
        <taxon>Microbacteriaceae</taxon>
        <taxon>Agromyces</taxon>
    </lineage>
</organism>
<dbReference type="InterPro" id="IPR050471">
    <property type="entry name" value="AB_hydrolase"/>
</dbReference>
<dbReference type="AlphaFoldDB" id="A0AAU7W2G1"/>
<keyword evidence="3" id="KW-0378">Hydrolase</keyword>
<dbReference type="Pfam" id="PF12697">
    <property type="entry name" value="Abhydrolase_6"/>
    <property type="match status" value="1"/>
</dbReference>
<dbReference type="PANTHER" id="PTHR43433:SF5">
    <property type="entry name" value="AB HYDROLASE-1 DOMAIN-CONTAINING PROTEIN"/>
    <property type="match status" value="1"/>
</dbReference>
<feature type="region of interest" description="Disordered" evidence="1">
    <location>
        <begin position="1"/>
        <end position="30"/>
    </location>
</feature>
<feature type="domain" description="AB hydrolase-1" evidence="2">
    <location>
        <begin position="81"/>
        <end position="314"/>
    </location>
</feature>
<sequence length="324" mass="34788">MTEGTGADPHRPATDATIRSTPAGVLAPPPAGWEAEAAALDRAIPDLDWRALPDGTDQDLFDAPSGPLARISFGPADGERVVLVPGATGSKEDFVLMLPLLAAAGYRVESFDLAGQYESYRAGPWRLDPPREHYDADLFLDDLLAVLDSGRTPAHVLGYSFAGTLAQRALVARPEAFASLTLLSSPPEPGQAFRGVKRIGPLSAFTTPHQGAALMLWGIRNNLNRVPPGRLAFVRERFALTRRDSVDDIIACMMATPDLRAEVAATPIPKLVAVGAHDLWPIELHQRSAQEIGARFAVYETGHSPCETAPHQLVRDLLEVFAAA</sequence>
<dbReference type="SUPFAM" id="SSF53474">
    <property type="entry name" value="alpha/beta-Hydrolases"/>
    <property type="match status" value="1"/>
</dbReference>
<reference evidence="3" key="1">
    <citation type="submission" date="2024-05" db="EMBL/GenBank/DDBJ databases">
        <authorList>
            <person name="Yu L."/>
        </authorList>
    </citation>
    <scope>NUCLEOTIDE SEQUENCE</scope>
    <source>
        <strain evidence="3">G08B096</strain>
    </source>
</reference>
<dbReference type="RefSeq" id="WP_350347039.1">
    <property type="nucleotide sequence ID" value="NZ_CP158374.1"/>
</dbReference>
<dbReference type="GO" id="GO:0046503">
    <property type="term" value="P:glycerolipid catabolic process"/>
    <property type="evidence" value="ECO:0007669"/>
    <property type="project" value="TreeGrafter"/>
</dbReference>